<dbReference type="Pfam" id="PF04389">
    <property type="entry name" value="Peptidase_M28"/>
    <property type="match status" value="1"/>
</dbReference>
<gene>
    <name evidence="11" type="ORF">CC1G_00900</name>
</gene>
<comment type="cofactor">
    <cofactor evidence="1">
        <name>Zn(2+)</name>
        <dbReference type="ChEBI" id="CHEBI:29105"/>
    </cofactor>
</comment>
<keyword evidence="2 11" id="KW-0031">Aminopeptidase</keyword>
<keyword evidence="3 9" id="KW-0645">Protease</keyword>
<dbReference type="GeneID" id="6007825"/>
<evidence type="ECO:0000313" key="11">
    <source>
        <dbReference type="EMBL" id="EAU90516.1"/>
    </source>
</evidence>
<comment type="similarity">
    <text evidence="8">Belongs to the peptidase M28 family. M28E subfamily.</text>
</comment>
<dbReference type="KEGG" id="cci:CC1G_00900"/>
<evidence type="ECO:0000256" key="8">
    <source>
        <dbReference type="ARBA" id="ARBA00043962"/>
    </source>
</evidence>
<evidence type="ECO:0000256" key="1">
    <source>
        <dbReference type="ARBA" id="ARBA00001947"/>
    </source>
</evidence>
<dbReference type="eggNOG" id="KOG2195">
    <property type="taxonomic scope" value="Eukaryota"/>
</dbReference>
<dbReference type="InParanoid" id="A8N925"/>
<evidence type="ECO:0000256" key="6">
    <source>
        <dbReference type="ARBA" id="ARBA00022801"/>
    </source>
</evidence>
<dbReference type="PROSITE" id="PS00018">
    <property type="entry name" value="EF_HAND_1"/>
    <property type="match status" value="1"/>
</dbReference>
<dbReference type="InterPro" id="IPR045175">
    <property type="entry name" value="M28_fam"/>
</dbReference>
<dbReference type="InterPro" id="IPR007484">
    <property type="entry name" value="Peptidase_M28"/>
</dbReference>
<dbReference type="OrthoDB" id="2214at2759"/>
<evidence type="ECO:0000259" key="10">
    <source>
        <dbReference type="Pfam" id="PF04389"/>
    </source>
</evidence>
<keyword evidence="7 9" id="KW-0862">Zinc</keyword>
<dbReference type="GO" id="GO:0004177">
    <property type="term" value="F:aminopeptidase activity"/>
    <property type="evidence" value="ECO:0007669"/>
    <property type="project" value="UniProtKB-KW"/>
</dbReference>
<dbReference type="Proteomes" id="UP000001861">
    <property type="component" value="Unassembled WGS sequence"/>
</dbReference>
<dbReference type="InterPro" id="IPR018247">
    <property type="entry name" value="EF_Hand_1_Ca_BS"/>
</dbReference>
<dbReference type="CDD" id="cd03879">
    <property type="entry name" value="M28_AAP"/>
    <property type="match status" value="1"/>
</dbReference>
<dbReference type="GO" id="GO:0006508">
    <property type="term" value="P:proteolysis"/>
    <property type="evidence" value="ECO:0007669"/>
    <property type="project" value="UniProtKB-KW"/>
</dbReference>
<protein>
    <recommendedName>
        <fullName evidence="9">Peptide hydrolase</fullName>
        <ecNumber evidence="9">3.4.-.-</ecNumber>
    </recommendedName>
</protein>
<dbReference type="EC" id="3.4.-.-" evidence="9"/>
<keyword evidence="5 9" id="KW-0732">Signal</keyword>
<reference evidence="11 12" key="1">
    <citation type="journal article" date="2010" name="Proc. Natl. Acad. Sci. U.S.A.">
        <title>Insights into evolution of multicellular fungi from the assembled chromosomes of the mushroom Coprinopsis cinerea (Coprinus cinereus).</title>
        <authorList>
            <person name="Stajich J.E."/>
            <person name="Wilke S.K."/>
            <person name="Ahren D."/>
            <person name="Au C.H."/>
            <person name="Birren B.W."/>
            <person name="Borodovsky M."/>
            <person name="Burns C."/>
            <person name="Canback B."/>
            <person name="Casselton L.A."/>
            <person name="Cheng C.K."/>
            <person name="Deng J."/>
            <person name="Dietrich F.S."/>
            <person name="Fargo D.C."/>
            <person name="Farman M.L."/>
            <person name="Gathman A.C."/>
            <person name="Goldberg J."/>
            <person name="Guigo R."/>
            <person name="Hoegger P.J."/>
            <person name="Hooker J.B."/>
            <person name="Huggins A."/>
            <person name="James T.Y."/>
            <person name="Kamada T."/>
            <person name="Kilaru S."/>
            <person name="Kodira C."/>
            <person name="Kues U."/>
            <person name="Kupfer D."/>
            <person name="Kwan H.S."/>
            <person name="Lomsadze A."/>
            <person name="Li W."/>
            <person name="Lilly W.W."/>
            <person name="Ma L.J."/>
            <person name="Mackey A.J."/>
            <person name="Manning G."/>
            <person name="Martin F."/>
            <person name="Muraguchi H."/>
            <person name="Natvig D.O."/>
            <person name="Palmerini H."/>
            <person name="Ramesh M.A."/>
            <person name="Rehmeyer C.J."/>
            <person name="Roe B.A."/>
            <person name="Shenoy N."/>
            <person name="Stanke M."/>
            <person name="Ter-Hovhannisyan V."/>
            <person name="Tunlid A."/>
            <person name="Velagapudi R."/>
            <person name="Vision T.J."/>
            <person name="Zeng Q."/>
            <person name="Zolan M.E."/>
            <person name="Pukkila P.J."/>
        </authorList>
    </citation>
    <scope>NUCLEOTIDE SEQUENCE [LARGE SCALE GENOMIC DNA]</scope>
    <source>
        <strain evidence="12">Okayama-7 / 130 / ATCC MYA-4618 / FGSC 9003</strain>
    </source>
</reference>
<dbReference type="Gene3D" id="3.40.630.10">
    <property type="entry name" value="Zn peptidases"/>
    <property type="match status" value="1"/>
</dbReference>
<dbReference type="PANTHER" id="PTHR12147:SF56">
    <property type="entry name" value="AMINOPEPTIDASE YDR415C-RELATED"/>
    <property type="match status" value="1"/>
</dbReference>
<evidence type="ECO:0000256" key="5">
    <source>
        <dbReference type="ARBA" id="ARBA00022729"/>
    </source>
</evidence>
<dbReference type="RefSeq" id="XP_001831353.1">
    <property type="nucleotide sequence ID" value="XM_001831301.2"/>
</dbReference>
<feature type="chain" id="PRO_5005121985" description="Peptide hydrolase" evidence="9">
    <location>
        <begin position="21"/>
        <end position="393"/>
    </location>
</feature>
<evidence type="ECO:0000256" key="4">
    <source>
        <dbReference type="ARBA" id="ARBA00022723"/>
    </source>
</evidence>
<dbReference type="EMBL" id="AACS02000007">
    <property type="protein sequence ID" value="EAU90516.1"/>
    <property type="molecule type" value="Genomic_DNA"/>
</dbReference>
<proteinExistence type="inferred from homology"/>
<evidence type="ECO:0000256" key="3">
    <source>
        <dbReference type="ARBA" id="ARBA00022670"/>
    </source>
</evidence>
<evidence type="ECO:0000256" key="2">
    <source>
        <dbReference type="ARBA" id="ARBA00022438"/>
    </source>
</evidence>
<comment type="caution">
    <text evidence="11">The sequence shown here is derived from an EMBL/GenBank/DDBJ whole genome shotgun (WGS) entry which is preliminary data.</text>
</comment>
<dbReference type="OMA" id="DHASWYK"/>
<dbReference type="SUPFAM" id="SSF53187">
    <property type="entry name" value="Zn-dependent exopeptidases"/>
    <property type="match status" value="1"/>
</dbReference>
<sequence length="393" mass="44359">MKPFLSLLALLTLAVSKVDCALPYISSLDIKNNADRGLRLISLSDDEEPSWKTEAELMELKRVHIPFVDVTDVYDTWRRLPNRQPMNRLVDENAIQIKYPEPSFQNELQPILTNVSIPAMRDNLETLTSFKNRWYLSATGLDASHWIFNKAQEIVYDFDRDDVVVSLYNHTFPQPSIIARIPGEEDGPLTILGCHMDSVNLNDPLNGTAPGADDDGSGVVNVLEVLRSLLAAGFQPATPVEFHWYAAEEAGLRGSAAIATDYKQRGVEVQGFMQLDMTGYYKPGTDEVIALLPDYVDENLNDFVKSLVEEYNRIPWVMEEPCHYGCSDHFSWDKVGYPATFPFEAVTGDYNPEMHTTEDTTLLDGFSWEHSLEFAKLGVAFIYELAASSDWRQ</sequence>
<dbReference type="VEuPathDB" id="FungiDB:CC1G_00900"/>
<dbReference type="PANTHER" id="PTHR12147">
    <property type="entry name" value="METALLOPEPTIDASE M28 FAMILY MEMBER"/>
    <property type="match status" value="1"/>
</dbReference>
<keyword evidence="4 9" id="KW-0479">Metal-binding</keyword>
<feature type="signal peptide" evidence="9">
    <location>
        <begin position="1"/>
        <end position="20"/>
    </location>
</feature>
<accession>A8N925</accession>
<dbReference type="GO" id="GO:0008235">
    <property type="term" value="F:metalloexopeptidase activity"/>
    <property type="evidence" value="ECO:0007669"/>
    <property type="project" value="InterPro"/>
</dbReference>
<keyword evidence="6 9" id="KW-0378">Hydrolase</keyword>
<evidence type="ECO:0000313" key="12">
    <source>
        <dbReference type="Proteomes" id="UP000001861"/>
    </source>
</evidence>
<dbReference type="GO" id="GO:0046872">
    <property type="term" value="F:metal ion binding"/>
    <property type="evidence" value="ECO:0007669"/>
    <property type="project" value="UniProtKB-KW"/>
</dbReference>
<organism evidence="11 12">
    <name type="scientific">Coprinopsis cinerea (strain Okayama-7 / 130 / ATCC MYA-4618 / FGSC 9003)</name>
    <name type="common">Inky cap fungus</name>
    <name type="synonym">Hormographiella aspergillata</name>
    <dbReference type="NCBI Taxonomy" id="240176"/>
    <lineage>
        <taxon>Eukaryota</taxon>
        <taxon>Fungi</taxon>
        <taxon>Dikarya</taxon>
        <taxon>Basidiomycota</taxon>
        <taxon>Agaricomycotina</taxon>
        <taxon>Agaricomycetes</taxon>
        <taxon>Agaricomycetidae</taxon>
        <taxon>Agaricales</taxon>
        <taxon>Agaricineae</taxon>
        <taxon>Psathyrellaceae</taxon>
        <taxon>Coprinopsis</taxon>
    </lineage>
</organism>
<evidence type="ECO:0000256" key="7">
    <source>
        <dbReference type="ARBA" id="ARBA00022833"/>
    </source>
</evidence>
<evidence type="ECO:0000256" key="9">
    <source>
        <dbReference type="RuleBase" id="RU361240"/>
    </source>
</evidence>
<keyword evidence="12" id="KW-1185">Reference proteome</keyword>
<dbReference type="AlphaFoldDB" id="A8N925"/>
<name>A8N925_COPC7</name>
<feature type="domain" description="Peptidase M28" evidence="10">
    <location>
        <begin position="177"/>
        <end position="361"/>
    </location>
</feature>